<keyword evidence="3" id="KW-1185">Reference proteome</keyword>
<dbReference type="Proteomes" id="UP000800200">
    <property type="component" value="Unassembled WGS sequence"/>
</dbReference>
<dbReference type="InterPro" id="IPR029058">
    <property type="entry name" value="AB_hydrolase_fold"/>
</dbReference>
<protein>
    <recommendedName>
        <fullName evidence="1">AB hydrolase-1 domain-containing protein</fullName>
    </recommendedName>
</protein>
<reference evidence="2" key="1">
    <citation type="journal article" date="2020" name="Stud. Mycol.">
        <title>101 Dothideomycetes genomes: a test case for predicting lifestyles and emergence of pathogens.</title>
        <authorList>
            <person name="Haridas S."/>
            <person name="Albert R."/>
            <person name="Binder M."/>
            <person name="Bloem J."/>
            <person name="Labutti K."/>
            <person name="Salamov A."/>
            <person name="Andreopoulos B."/>
            <person name="Baker S."/>
            <person name="Barry K."/>
            <person name="Bills G."/>
            <person name="Bluhm B."/>
            <person name="Cannon C."/>
            <person name="Castanera R."/>
            <person name="Culley D."/>
            <person name="Daum C."/>
            <person name="Ezra D."/>
            <person name="Gonzalez J."/>
            <person name="Henrissat B."/>
            <person name="Kuo A."/>
            <person name="Liang C."/>
            <person name="Lipzen A."/>
            <person name="Lutzoni F."/>
            <person name="Magnuson J."/>
            <person name="Mondo S."/>
            <person name="Nolan M."/>
            <person name="Ohm R."/>
            <person name="Pangilinan J."/>
            <person name="Park H.-J."/>
            <person name="Ramirez L."/>
            <person name="Alfaro M."/>
            <person name="Sun H."/>
            <person name="Tritt A."/>
            <person name="Yoshinaga Y."/>
            <person name="Zwiers L.-H."/>
            <person name="Turgeon B."/>
            <person name="Goodwin S."/>
            <person name="Spatafora J."/>
            <person name="Crous P."/>
            <person name="Grigoriev I."/>
        </authorList>
    </citation>
    <scope>NUCLEOTIDE SEQUENCE</scope>
    <source>
        <strain evidence="2">CBS 207.26</strain>
    </source>
</reference>
<dbReference type="SUPFAM" id="SSF53474">
    <property type="entry name" value="alpha/beta-Hydrolases"/>
    <property type="match status" value="1"/>
</dbReference>
<feature type="domain" description="AB hydrolase-1" evidence="1">
    <location>
        <begin position="11"/>
        <end position="110"/>
    </location>
</feature>
<evidence type="ECO:0000313" key="3">
    <source>
        <dbReference type="Proteomes" id="UP000800200"/>
    </source>
</evidence>
<dbReference type="Gene3D" id="3.40.50.1820">
    <property type="entry name" value="alpha/beta hydrolase"/>
    <property type="match status" value="1"/>
</dbReference>
<sequence>MFGTRWNSLHFDKLARDCGVRVICVDRPAFGGSTSVTIDIRMRIWLETVPALLQRLDVKHVAMVTHSAGAVYTLNTLFHHRSLLDPKAPYVAFLAPWVPIAHSGAALTTIAAKLPTNLLDSWAGLNTFINNKIIPSASWSGGIISSSAALLSSSASTDVPGAESSTSTTPFEQYGFDKDTAKLIEKLSSKYQFAESTTGANEEVKLCLRKCDDADWGEAADYSSCIRKIAVNEAALGSRELNAAKVSVEAFFGGSDIMIAKRGQKYFEQCWQSDGVKGKVDFATSTFPEANHDSVLLNQKKGALKIVFERIVQLGKDRG</sequence>
<gene>
    <name evidence="2" type="ORF">K469DRAFT_714334</name>
</gene>
<accession>A0A6A6DQT7</accession>
<name>A0A6A6DQT7_9PEZI</name>
<evidence type="ECO:0000313" key="2">
    <source>
        <dbReference type="EMBL" id="KAF2180752.1"/>
    </source>
</evidence>
<organism evidence="2 3">
    <name type="scientific">Zopfia rhizophila CBS 207.26</name>
    <dbReference type="NCBI Taxonomy" id="1314779"/>
    <lineage>
        <taxon>Eukaryota</taxon>
        <taxon>Fungi</taxon>
        <taxon>Dikarya</taxon>
        <taxon>Ascomycota</taxon>
        <taxon>Pezizomycotina</taxon>
        <taxon>Dothideomycetes</taxon>
        <taxon>Dothideomycetes incertae sedis</taxon>
        <taxon>Zopfiaceae</taxon>
        <taxon>Zopfia</taxon>
    </lineage>
</organism>
<dbReference type="EMBL" id="ML994656">
    <property type="protein sequence ID" value="KAF2180752.1"/>
    <property type="molecule type" value="Genomic_DNA"/>
</dbReference>
<dbReference type="OrthoDB" id="294702at2759"/>
<dbReference type="Pfam" id="PF12697">
    <property type="entry name" value="Abhydrolase_6"/>
    <property type="match status" value="1"/>
</dbReference>
<evidence type="ECO:0000259" key="1">
    <source>
        <dbReference type="Pfam" id="PF12697"/>
    </source>
</evidence>
<dbReference type="InterPro" id="IPR000073">
    <property type="entry name" value="AB_hydrolase_1"/>
</dbReference>
<proteinExistence type="predicted"/>
<dbReference type="AlphaFoldDB" id="A0A6A6DQT7"/>